<feature type="transmembrane region" description="Helical" evidence="7">
    <location>
        <begin position="252"/>
        <end position="270"/>
    </location>
</feature>
<dbReference type="EMBL" id="SMYO01000020">
    <property type="protein sequence ID" value="TDK57214.1"/>
    <property type="molecule type" value="Genomic_DNA"/>
</dbReference>
<evidence type="ECO:0000313" key="9">
    <source>
        <dbReference type="EMBL" id="MDQ6595502.1"/>
    </source>
</evidence>
<dbReference type="Pfam" id="PF00892">
    <property type="entry name" value="EamA"/>
    <property type="match status" value="2"/>
</dbReference>
<sequence length="309" mass="34255">MKPSRHLGLMMIICGATLWGLSGPMIQWLFNRTDLSSGDYLVVRLLFAGITILGFLLFTKHNIFEIWKHPKDWVQLCIFAVIGMLAGQYTFIETLDKSNAVTATLFQFLGPIIITIYVAARKKKLPAPMQLLAVVAAVLGTFYLITNGSIENVILSKRAILYGILTAVTFAFYTLHPKSLIKQWGTLQIVGWGMLLGGVILWSLKRQFSFHHVAQTLTISTFSMLIIILLSGTISFLLYIGSLKYLTAIETGLLSSIEPLVTAILSIAWLKESFGAYQLLGGVFIIVAVILLTIPEKEFKPGVARERVS</sequence>
<comment type="similarity">
    <text evidence="2">Belongs to the EamA transporter family.</text>
</comment>
<name>A0A4R5VJM6_9BACI</name>
<proteinExistence type="inferred from homology"/>
<dbReference type="Gene3D" id="1.10.3730.20">
    <property type="match status" value="1"/>
</dbReference>
<protein>
    <submittedName>
        <fullName evidence="9">DMT family transporter</fullName>
    </submittedName>
    <submittedName>
        <fullName evidence="10">EamA family transporter</fullName>
    </submittedName>
</protein>
<dbReference type="SUPFAM" id="SSF103481">
    <property type="entry name" value="Multidrug resistance efflux transporter EmrE"/>
    <property type="match status" value="2"/>
</dbReference>
<reference evidence="9" key="2">
    <citation type="submission" date="2023-08" db="EMBL/GenBank/DDBJ databases">
        <title>Nitrogen cycling bacteria in agricultural field soils.</title>
        <authorList>
            <person name="Jang J."/>
        </authorList>
    </citation>
    <scope>NUCLEOTIDE SEQUENCE</scope>
    <source>
        <strain evidence="9">PS3-36</strain>
    </source>
</reference>
<evidence type="ECO:0000256" key="1">
    <source>
        <dbReference type="ARBA" id="ARBA00004651"/>
    </source>
</evidence>
<feature type="transmembrane region" description="Helical" evidence="7">
    <location>
        <begin position="216"/>
        <end position="240"/>
    </location>
</feature>
<evidence type="ECO:0000259" key="8">
    <source>
        <dbReference type="Pfam" id="PF00892"/>
    </source>
</evidence>
<evidence type="ECO:0000256" key="5">
    <source>
        <dbReference type="ARBA" id="ARBA00022989"/>
    </source>
</evidence>
<evidence type="ECO:0000256" key="2">
    <source>
        <dbReference type="ARBA" id="ARBA00007362"/>
    </source>
</evidence>
<accession>A0A4R5VJM6</accession>
<reference evidence="10 11" key="1">
    <citation type="submission" date="2019-03" db="EMBL/GenBank/DDBJ databases">
        <title>Bacillus niacini sp. nov. a Nicotinate-Metabolizing Mesophile Isolated from Soil.</title>
        <authorList>
            <person name="Zhang G."/>
        </authorList>
    </citation>
    <scope>NUCLEOTIDE SEQUENCE [LARGE SCALE GENOMIC DNA]</scope>
    <source>
        <strain evidence="10 11">WN066</strain>
    </source>
</reference>
<dbReference type="Proteomes" id="UP001178888">
    <property type="component" value="Unassembled WGS sequence"/>
</dbReference>
<feature type="transmembrane region" description="Helical" evidence="7">
    <location>
        <begin position="7"/>
        <end position="30"/>
    </location>
</feature>
<dbReference type="PANTHER" id="PTHR32322:SF18">
    <property type="entry name" value="S-ADENOSYLMETHIONINE_S-ADENOSYLHOMOCYSTEINE TRANSPORTER"/>
    <property type="match status" value="1"/>
</dbReference>
<comment type="caution">
    <text evidence="10">The sequence shown here is derived from an EMBL/GenBank/DDBJ whole genome shotgun (WGS) entry which is preliminary data.</text>
</comment>
<dbReference type="AlphaFoldDB" id="A0A4R5VJM6"/>
<dbReference type="InterPro" id="IPR050638">
    <property type="entry name" value="AA-Vitamin_Transporters"/>
</dbReference>
<feature type="transmembrane region" description="Helical" evidence="7">
    <location>
        <begin position="158"/>
        <end position="175"/>
    </location>
</feature>
<organism evidence="10 11">
    <name type="scientific">Bacillus salipaludis</name>
    <dbReference type="NCBI Taxonomy" id="2547811"/>
    <lineage>
        <taxon>Bacteria</taxon>
        <taxon>Bacillati</taxon>
        <taxon>Bacillota</taxon>
        <taxon>Bacilli</taxon>
        <taxon>Bacillales</taxon>
        <taxon>Bacillaceae</taxon>
        <taxon>Bacillus</taxon>
    </lineage>
</organism>
<dbReference type="PANTHER" id="PTHR32322">
    <property type="entry name" value="INNER MEMBRANE TRANSPORTER"/>
    <property type="match status" value="1"/>
</dbReference>
<gene>
    <name evidence="10" type="ORF">E2K98_25970</name>
    <name evidence="9" type="ORF">RCG21_03560</name>
</gene>
<evidence type="ECO:0000313" key="10">
    <source>
        <dbReference type="EMBL" id="TDK57214.1"/>
    </source>
</evidence>
<feature type="transmembrane region" description="Helical" evidence="7">
    <location>
        <begin position="73"/>
        <end position="92"/>
    </location>
</feature>
<feature type="transmembrane region" description="Helical" evidence="7">
    <location>
        <begin position="276"/>
        <end position="295"/>
    </location>
</feature>
<feature type="transmembrane region" description="Helical" evidence="7">
    <location>
        <begin position="187"/>
        <end position="204"/>
    </location>
</feature>
<keyword evidence="5 7" id="KW-1133">Transmembrane helix</keyword>
<keyword evidence="12" id="KW-1185">Reference proteome</keyword>
<dbReference type="GO" id="GO:0005886">
    <property type="term" value="C:plasma membrane"/>
    <property type="evidence" value="ECO:0007669"/>
    <property type="project" value="UniProtKB-SubCell"/>
</dbReference>
<dbReference type="InterPro" id="IPR037185">
    <property type="entry name" value="EmrE-like"/>
</dbReference>
<feature type="transmembrane region" description="Helical" evidence="7">
    <location>
        <begin position="42"/>
        <end position="61"/>
    </location>
</feature>
<evidence type="ECO:0000256" key="4">
    <source>
        <dbReference type="ARBA" id="ARBA00022692"/>
    </source>
</evidence>
<dbReference type="EMBL" id="JAVGVR010000001">
    <property type="protein sequence ID" value="MDQ6595502.1"/>
    <property type="molecule type" value="Genomic_DNA"/>
</dbReference>
<keyword evidence="6 7" id="KW-0472">Membrane</keyword>
<evidence type="ECO:0000313" key="12">
    <source>
        <dbReference type="Proteomes" id="UP001178888"/>
    </source>
</evidence>
<feature type="transmembrane region" description="Helical" evidence="7">
    <location>
        <begin position="127"/>
        <end position="146"/>
    </location>
</feature>
<keyword evidence="4 7" id="KW-0812">Transmembrane</keyword>
<comment type="subcellular location">
    <subcellularLocation>
        <location evidence="1">Cell membrane</location>
        <topology evidence="1">Multi-pass membrane protein</topology>
    </subcellularLocation>
</comment>
<feature type="domain" description="EamA" evidence="8">
    <location>
        <begin position="7"/>
        <end position="145"/>
    </location>
</feature>
<evidence type="ECO:0000256" key="6">
    <source>
        <dbReference type="ARBA" id="ARBA00023136"/>
    </source>
</evidence>
<evidence type="ECO:0000313" key="11">
    <source>
        <dbReference type="Proteomes" id="UP000295132"/>
    </source>
</evidence>
<feature type="transmembrane region" description="Helical" evidence="7">
    <location>
        <begin position="98"/>
        <end position="120"/>
    </location>
</feature>
<dbReference type="Proteomes" id="UP000295132">
    <property type="component" value="Unassembled WGS sequence"/>
</dbReference>
<keyword evidence="3" id="KW-1003">Cell membrane</keyword>
<evidence type="ECO:0000256" key="7">
    <source>
        <dbReference type="SAM" id="Phobius"/>
    </source>
</evidence>
<evidence type="ECO:0000256" key="3">
    <source>
        <dbReference type="ARBA" id="ARBA00022475"/>
    </source>
</evidence>
<feature type="domain" description="EamA" evidence="8">
    <location>
        <begin position="158"/>
        <end position="293"/>
    </location>
</feature>
<dbReference type="InterPro" id="IPR000620">
    <property type="entry name" value="EamA_dom"/>
</dbReference>
<dbReference type="RefSeq" id="WP_133339324.1">
    <property type="nucleotide sequence ID" value="NZ_JAVGVR010000001.1"/>
</dbReference>